<evidence type="ECO:0000313" key="7">
    <source>
        <dbReference type="EMBL" id="NIJ64235.1"/>
    </source>
</evidence>
<reference evidence="7 8" key="1">
    <citation type="submission" date="2020-03" db="EMBL/GenBank/DDBJ databases">
        <title>Genomic Encyclopedia of Type Strains, Phase IV (KMG-IV): sequencing the most valuable type-strain genomes for metagenomic binning, comparative biology and taxonomic classification.</title>
        <authorList>
            <person name="Goeker M."/>
        </authorList>
    </citation>
    <scope>NUCLEOTIDE SEQUENCE [LARGE SCALE GENOMIC DNA]</scope>
    <source>
        <strain evidence="7 8">DSM 4733</strain>
    </source>
</reference>
<feature type="transmembrane region" description="Helical" evidence="6">
    <location>
        <begin position="181"/>
        <end position="200"/>
    </location>
</feature>
<sequence length="212" mass="22187">MEGLFLILGIIWLAVVSPGADFAMVSRLSCIDGRRAGLLAALGIAIGCWFHIGYAMFGIAIVERLFPQFLIVLKISGAAYLIYLGGTMALSQPASTLDTTLPSRLSGSRSLTMGLLTNGLNPKTAVFVVSLYAQVIGPGMPLAAQLGYGAVISLSHLIWFAAVATFLSRPSIRARVLARQRLANACIGTILILLGVVLGLSDIVSPGAPTTT</sequence>
<feature type="transmembrane region" description="Helical" evidence="6">
    <location>
        <begin position="38"/>
        <end position="62"/>
    </location>
</feature>
<dbReference type="GO" id="GO:0005886">
    <property type="term" value="C:plasma membrane"/>
    <property type="evidence" value="ECO:0007669"/>
    <property type="project" value="UniProtKB-SubCell"/>
</dbReference>
<evidence type="ECO:0000256" key="2">
    <source>
        <dbReference type="ARBA" id="ARBA00022475"/>
    </source>
</evidence>
<evidence type="ECO:0000313" key="8">
    <source>
        <dbReference type="Proteomes" id="UP000564677"/>
    </source>
</evidence>
<name>A0A7X5UXT1_9SPHN</name>
<keyword evidence="3 6" id="KW-0812">Transmembrane</keyword>
<evidence type="ECO:0000256" key="1">
    <source>
        <dbReference type="ARBA" id="ARBA00004651"/>
    </source>
</evidence>
<dbReference type="PANTHER" id="PTHR30086:SF21">
    <property type="entry name" value="TRANSPORT PROTEIN"/>
    <property type="match status" value="1"/>
</dbReference>
<dbReference type="GO" id="GO:0015171">
    <property type="term" value="F:amino acid transmembrane transporter activity"/>
    <property type="evidence" value="ECO:0007669"/>
    <property type="project" value="TreeGrafter"/>
</dbReference>
<keyword evidence="5 6" id="KW-0472">Membrane</keyword>
<keyword evidence="8" id="KW-1185">Reference proteome</keyword>
<feature type="transmembrane region" description="Helical" evidence="6">
    <location>
        <begin position="69"/>
        <end position="90"/>
    </location>
</feature>
<dbReference type="Pfam" id="PF01810">
    <property type="entry name" value="LysE"/>
    <property type="match status" value="1"/>
</dbReference>
<feature type="transmembrane region" description="Helical" evidence="6">
    <location>
        <begin position="146"/>
        <end position="169"/>
    </location>
</feature>
<evidence type="ECO:0000256" key="4">
    <source>
        <dbReference type="ARBA" id="ARBA00022989"/>
    </source>
</evidence>
<dbReference type="AlphaFoldDB" id="A0A7X5UXT1"/>
<evidence type="ECO:0000256" key="3">
    <source>
        <dbReference type="ARBA" id="ARBA00022692"/>
    </source>
</evidence>
<protein>
    <submittedName>
        <fullName evidence="7">Threonine/homoserine/homoserine lactone efflux protein</fullName>
    </submittedName>
</protein>
<dbReference type="RefSeq" id="WP_167298621.1">
    <property type="nucleotide sequence ID" value="NZ_JAASQV010000001.1"/>
</dbReference>
<comment type="caution">
    <text evidence="7">The sequence shown here is derived from an EMBL/GenBank/DDBJ whole genome shotgun (WGS) entry which is preliminary data.</text>
</comment>
<dbReference type="InterPro" id="IPR001123">
    <property type="entry name" value="LeuE-type"/>
</dbReference>
<keyword evidence="2" id="KW-1003">Cell membrane</keyword>
<evidence type="ECO:0000256" key="6">
    <source>
        <dbReference type="SAM" id="Phobius"/>
    </source>
</evidence>
<dbReference type="EMBL" id="JAASQV010000001">
    <property type="protein sequence ID" value="NIJ64235.1"/>
    <property type="molecule type" value="Genomic_DNA"/>
</dbReference>
<keyword evidence="4 6" id="KW-1133">Transmembrane helix</keyword>
<dbReference type="Proteomes" id="UP000564677">
    <property type="component" value="Unassembled WGS sequence"/>
</dbReference>
<evidence type="ECO:0000256" key="5">
    <source>
        <dbReference type="ARBA" id="ARBA00023136"/>
    </source>
</evidence>
<dbReference type="PANTHER" id="PTHR30086">
    <property type="entry name" value="ARGININE EXPORTER PROTEIN ARGO"/>
    <property type="match status" value="1"/>
</dbReference>
<accession>A0A7X5UXT1</accession>
<organism evidence="7 8">
    <name type="scientific">Sphingomonas leidyi</name>
    <dbReference type="NCBI Taxonomy" id="68569"/>
    <lineage>
        <taxon>Bacteria</taxon>
        <taxon>Pseudomonadati</taxon>
        <taxon>Pseudomonadota</taxon>
        <taxon>Alphaproteobacteria</taxon>
        <taxon>Sphingomonadales</taxon>
        <taxon>Sphingomonadaceae</taxon>
        <taxon>Sphingomonas</taxon>
    </lineage>
</organism>
<gene>
    <name evidence="7" type="ORF">FHR20_001166</name>
</gene>
<proteinExistence type="predicted"/>
<comment type="subcellular location">
    <subcellularLocation>
        <location evidence="1">Cell membrane</location>
        <topology evidence="1">Multi-pass membrane protein</topology>
    </subcellularLocation>
</comment>